<name>A0A448XPI1_9PLAT</name>
<keyword evidence="2" id="KW-1185">Reference proteome</keyword>
<dbReference type="AlphaFoldDB" id="A0A448XPI1"/>
<gene>
    <name evidence="1" type="ORF">PXEA_LOCUS35057</name>
</gene>
<evidence type="ECO:0000313" key="1">
    <source>
        <dbReference type="EMBL" id="VEL41617.1"/>
    </source>
</evidence>
<evidence type="ECO:0000313" key="2">
    <source>
        <dbReference type="Proteomes" id="UP000784294"/>
    </source>
</evidence>
<reference evidence="1" key="1">
    <citation type="submission" date="2018-11" db="EMBL/GenBank/DDBJ databases">
        <authorList>
            <consortium name="Pathogen Informatics"/>
        </authorList>
    </citation>
    <scope>NUCLEOTIDE SEQUENCE</scope>
</reference>
<protein>
    <submittedName>
        <fullName evidence="1">Uncharacterized protein</fullName>
    </submittedName>
</protein>
<dbReference type="Proteomes" id="UP000784294">
    <property type="component" value="Unassembled WGS sequence"/>
</dbReference>
<sequence length="157" mass="17392">MEKYELEKQWNNQRYAQLTIEHRLSQERQKRSTYEGTHSQLDSQISNIQSNSMPNQSVLLSLSSLPVAPCAISVSLCNKAYPTSTPKIATTLTDSSGCLDCEATLHLEHTITNEMGTQSVGHSSRNVDLDYTLDSKGLERGGLNASWTHTYPQGSSD</sequence>
<accession>A0A448XPI1</accession>
<dbReference type="EMBL" id="CAAALY010270156">
    <property type="protein sequence ID" value="VEL41617.1"/>
    <property type="molecule type" value="Genomic_DNA"/>
</dbReference>
<organism evidence="1 2">
    <name type="scientific">Protopolystoma xenopodis</name>
    <dbReference type="NCBI Taxonomy" id="117903"/>
    <lineage>
        <taxon>Eukaryota</taxon>
        <taxon>Metazoa</taxon>
        <taxon>Spiralia</taxon>
        <taxon>Lophotrochozoa</taxon>
        <taxon>Platyhelminthes</taxon>
        <taxon>Monogenea</taxon>
        <taxon>Polyopisthocotylea</taxon>
        <taxon>Polystomatidea</taxon>
        <taxon>Polystomatidae</taxon>
        <taxon>Protopolystoma</taxon>
    </lineage>
</organism>
<proteinExistence type="predicted"/>
<comment type="caution">
    <text evidence="1">The sequence shown here is derived from an EMBL/GenBank/DDBJ whole genome shotgun (WGS) entry which is preliminary data.</text>
</comment>